<evidence type="ECO:0000313" key="15">
    <source>
        <dbReference type="EMBL" id="GFH04024.1"/>
    </source>
</evidence>
<dbReference type="GO" id="GO:0004743">
    <property type="term" value="F:pyruvate kinase activity"/>
    <property type="evidence" value="ECO:0007669"/>
    <property type="project" value="UniProtKB-EC"/>
</dbReference>
<evidence type="ECO:0000256" key="11">
    <source>
        <dbReference type="ARBA" id="ARBA00023152"/>
    </source>
</evidence>
<keyword evidence="8 13" id="KW-0418">Kinase</keyword>
<comment type="caution">
    <text evidence="15">The sequence shown here is derived from an EMBL/GenBank/DDBJ whole genome shotgun (WGS) entry which is preliminary data.</text>
</comment>
<keyword evidence="16" id="KW-1185">Reference proteome</keyword>
<evidence type="ECO:0000256" key="10">
    <source>
        <dbReference type="ARBA" id="ARBA00022842"/>
    </source>
</evidence>
<keyword evidence="5 13" id="KW-0808">Transferase</keyword>
<accession>A0A7I9ZST4</accession>
<evidence type="ECO:0000259" key="14">
    <source>
        <dbReference type="Pfam" id="PF00224"/>
    </source>
</evidence>
<proteinExistence type="inferred from homology"/>
<comment type="similarity">
    <text evidence="3 13">Belongs to the pyruvate kinase family.</text>
</comment>
<evidence type="ECO:0000313" key="16">
    <source>
        <dbReference type="Proteomes" id="UP000465304"/>
    </source>
</evidence>
<dbReference type="SUPFAM" id="SSF51621">
    <property type="entry name" value="Phosphoenolpyruvate/pyruvate domain"/>
    <property type="match status" value="1"/>
</dbReference>
<comment type="cofactor">
    <cofactor evidence="1">
        <name>K(+)</name>
        <dbReference type="ChEBI" id="CHEBI:29103"/>
    </cofactor>
</comment>
<protein>
    <recommendedName>
        <fullName evidence="4 13">Pyruvate kinase</fullName>
        <ecNumber evidence="4 13">2.7.1.40</ecNumber>
    </recommendedName>
</protein>
<evidence type="ECO:0000256" key="13">
    <source>
        <dbReference type="RuleBase" id="RU000504"/>
    </source>
</evidence>
<keyword evidence="10 13" id="KW-0460">Magnesium</keyword>
<evidence type="ECO:0000256" key="3">
    <source>
        <dbReference type="ARBA" id="ARBA00008663"/>
    </source>
</evidence>
<dbReference type="InterPro" id="IPR015806">
    <property type="entry name" value="Pyrv_Knase_insert_dom_sf"/>
</dbReference>
<feature type="domain" description="Pyruvate kinase barrel" evidence="14">
    <location>
        <begin position="136"/>
        <end position="455"/>
    </location>
</feature>
<dbReference type="SUPFAM" id="SSF50800">
    <property type="entry name" value="PK beta-barrel domain-like"/>
    <property type="match status" value="1"/>
</dbReference>
<dbReference type="GO" id="GO:0005524">
    <property type="term" value="F:ATP binding"/>
    <property type="evidence" value="ECO:0007669"/>
    <property type="project" value="UniProtKB-KW"/>
</dbReference>
<evidence type="ECO:0000256" key="7">
    <source>
        <dbReference type="ARBA" id="ARBA00022741"/>
    </source>
</evidence>
<dbReference type="EC" id="2.7.1.40" evidence="4 13"/>
<dbReference type="EMBL" id="BLLB01000002">
    <property type="protein sequence ID" value="GFH04024.1"/>
    <property type="molecule type" value="Genomic_DNA"/>
</dbReference>
<dbReference type="Pfam" id="PF00224">
    <property type="entry name" value="PK"/>
    <property type="match status" value="1"/>
</dbReference>
<evidence type="ECO:0000256" key="9">
    <source>
        <dbReference type="ARBA" id="ARBA00022840"/>
    </source>
</evidence>
<evidence type="ECO:0000256" key="6">
    <source>
        <dbReference type="ARBA" id="ARBA00022723"/>
    </source>
</evidence>
<dbReference type="AlphaFoldDB" id="A0A7I9ZST4"/>
<reference evidence="15 16" key="1">
    <citation type="journal article" date="2019" name="Emerg. Microbes Infect.">
        <title>Comprehensive subspecies identification of 175 nontuberculous mycobacteria species based on 7547 genomic profiles.</title>
        <authorList>
            <person name="Matsumoto Y."/>
            <person name="Kinjo T."/>
            <person name="Motooka D."/>
            <person name="Nabeya D."/>
            <person name="Jung N."/>
            <person name="Uechi K."/>
            <person name="Horii T."/>
            <person name="Iida T."/>
            <person name="Fujita J."/>
            <person name="Nakamura S."/>
        </authorList>
    </citation>
    <scope>NUCLEOTIDE SEQUENCE [LARGE SCALE GENOMIC DNA]</scope>
    <source>
        <strain evidence="15 16">JCM 30996</strain>
    </source>
</reference>
<dbReference type="GO" id="GO:0030955">
    <property type="term" value="F:potassium ion binding"/>
    <property type="evidence" value="ECO:0007669"/>
    <property type="project" value="InterPro"/>
</dbReference>
<dbReference type="UniPathway" id="UPA00109">
    <property type="reaction ID" value="UER00188"/>
</dbReference>
<keyword evidence="11 13" id="KW-0324">Glycolysis</keyword>
<dbReference type="InterPro" id="IPR040442">
    <property type="entry name" value="Pyrv_kinase-like_dom_sf"/>
</dbReference>
<comment type="pathway">
    <text evidence="2 13">Carbohydrate degradation; glycolysis; pyruvate from D-glyceraldehyde 3-phosphate: step 5/5.</text>
</comment>
<evidence type="ECO:0000256" key="2">
    <source>
        <dbReference type="ARBA" id="ARBA00004997"/>
    </source>
</evidence>
<dbReference type="PANTHER" id="PTHR11817">
    <property type="entry name" value="PYRUVATE KINASE"/>
    <property type="match status" value="1"/>
</dbReference>
<dbReference type="Gene3D" id="3.20.20.60">
    <property type="entry name" value="Phosphoenolpyruvate-binding domains"/>
    <property type="match status" value="1"/>
</dbReference>
<name>A0A7I9ZST4_9MYCO</name>
<evidence type="ECO:0000256" key="8">
    <source>
        <dbReference type="ARBA" id="ARBA00022777"/>
    </source>
</evidence>
<gene>
    <name evidence="15" type="ORF">MHIP_45070</name>
</gene>
<dbReference type="InterPro" id="IPR001697">
    <property type="entry name" value="Pyr_Knase"/>
</dbReference>
<keyword evidence="12 15" id="KW-0670">Pyruvate</keyword>
<dbReference type="InterPro" id="IPR011037">
    <property type="entry name" value="Pyrv_Knase-like_insert_dom_sf"/>
</dbReference>
<keyword evidence="9" id="KW-0067">ATP-binding</keyword>
<evidence type="ECO:0000256" key="12">
    <source>
        <dbReference type="ARBA" id="ARBA00023317"/>
    </source>
</evidence>
<evidence type="ECO:0000256" key="5">
    <source>
        <dbReference type="ARBA" id="ARBA00022679"/>
    </source>
</evidence>
<sequence>MMPSDEASSGGTLDALARDVDQLRRELDGAQQQWSPWIGRVAPQRRSSAVNMAHYWAIRQHDLRDLQTRLAEVGLSSLGRSEPHVQRTLDLVAGALCALRGRRQPAFADNAIGVREGYDILQQRTEELLGPRPGRRSVRIMVTLPTEAAKDERLVSEMVAHGMDVARINCAHDGPDDWRAMAANVRSAAREHGRACRVAMDLAGPKLRTGALQPEDAHLMLGAGDLLRLTRDAEPATADSHRIGCSLPQVFDHAEPGHRIYFDDGKLGGVVVSVDSEGLDVRIDHPARDKAKLKPGKGVNVPDTDLHISAITDKDLDDLSTVVDIADVVEVSFVRDPEDVQRLLDELDRRNASELGVVAKIETKPAFEKLPQILMTLMQRSRAGVMIARGDLAVEVGYERMAELQEEMLWLCESAHLPVLWATQVLETLAKKGQPTRAEVSDAAMGVRAECVMLNKGPYITDAVSTLDSILCRMEKHRYKKNPLLRTLTSWRPDAAEFIGT</sequence>
<keyword evidence="6" id="KW-0479">Metal-binding</keyword>
<dbReference type="Proteomes" id="UP000465304">
    <property type="component" value="Unassembled WGS sequence"/>
</dbReference>
<dbReference type="GO" id="GO:0000287">
    <property type="term" value="F:magnesium ion binding"/>
    <property type="evidence" value="ECO:0007669"/>
    <property type="project" value="InterPro"/>
</dbReference>
<dbReference type="InterPro" id="IPR015813">
    <property type="entry name" value="Pyrv/PenolPyrv_kinase-like_dom"/>
</dbReference>
<organism evidence="15 16">
    <name type="scientific">Mycolicibacterium hippocampi</name>
    <dbReference type="NCBI Taxonomy" id="659824"/>
    <lineage>
        <taxon>Bacteria</taxon>
        <taxon>Bacillati</taxon>
        <taxon>Actinomycetota</taxon>
        <taxon>Actinomycetes</taxon>
        <taxon>Mycobacteriales</taxon>
        <taxon>Mycobacteriaceae</taxon>
        <taxon>Mycolicibacterium</taxon>
    </lineage>
</organism>
<evidence type="ECO:0000256" key="4">
    <source>
        <dbReference type="ARBA" id="ARBA00012142"/>
    </source>
</evidence>
<dbReference type="InterPro" id="IPR015793">
    <property type="entry name" value="Pyrv_Knase_brl"/>
</dbReference>
<dbReference type="Gene3D" id="2.40.33.10">
    <property type="entry name" value="PK beta-barrel domain-like"/>
    <property type="match status" value="1"/>
</dbReference>
<keyword evidence="7" id="KW-0547">Nucleotide-binding</keyword>
<dbReference type="PRINTS" id="PR01050">
    <property type="entry name" value="PYRUVTKNASE"/>
</dbReference>
<evidence type="ECO:0000256" key="1">
    <source>
        <dbReference type="ARBA" id="ARBA00001958"/>
    </source>
</evidence>
<comment type="catalytic activity">
    <reaction evidence="13">
        <text>pyruvate + ATP = phosphoenolpyruvate + ADP + H(+)</text>
        <dbReference type="Rhea" id="RHEA:18157"/>
        <dbReference type="ChEBI" id="CHEBI:15361"/>
        <dbReference type="ChEBI" id="CHEBI:15378"/>
        <dbReference type="ChEBI" id="CHEBI:30616"/>
        <dbReference type="ChEBI" id="CHEBI:58702"/>
        <dbReference type="ChEBI" id="CHEBI:456216"/>
        <dbReference type="EC" id="2.7.1.40"/>
    </reaction>
</comment>
<dbReference type="GO" id="GO:0016301">
    <property type="term" value="F:kinase activity"/>
    <property type="evidence" value="ECO:0007669"/>
    <property type="project" value="UniProtKB-KW"/>
</dbReference>